<evidence type="ECO:0000313" key="10">
    <source>
        <dbReference type="EnsemblProtists" id="EOD09302"/>
    </source>
</evidence>
<dbReference type="PROSITE" id="PS50235">
    <property type="entry name" value="USP_3"/>
    <property type="match status" value="1"/>
</dbReference>
<evidence type="ECO:0000256" key="1">
    <source>
        <dbReference type="ARBA" id="ARBA00000707"/>
    </source>
</evidence>
<dbReference type="eggNOG" id="KOG1865">
    <property type="taxonomic scope" value="Eukaryota"/>
</dbReference>
<comment type="similarity">
    <text evidence="2 7">Belongs to the peptidase C19 family.</text>
</comment>
<organism evidence="10 11">
    <name type="scientific">Emiliania huxleyi (strain CCMP1516)</name>
    <dbReference type="NCBI Taxonomy" id="280463"/>
    <lineage>
        <taxon>Eukaryota</taxon>
        <taxon>Haptista</taxon>
        <taxon>Haptophyta</taxon>
        <taxon>Prymnesiophyceae</taxon>
        <taxon>Isochrysidales</taxon>
        <taxon>Noelaerhabdaceae</taxon>
        <taxon>Emiliania</taxon>
    </lineage>
</organism>
<evidence type="ECO:0000256" key="5">
    <source>
        <dbReference type="ARBA" id="ARBA00022801"/>
    </source>
</evidence>
<dbReference type="OMA" id="HHGHTIS"/>
<accession>A0A0D3IDG7</accession>
<feature type="region of interest" description="Disordered" evidence="8">
    <location>
        <begin position="47"/>
        <end position="72"/>
    </location>
</feature>
<feature type="domain" description="USP" evidence="9">
    <location>
        <begin position="95"/>
        <end position="389"/>
    </location>
</feature>
<keyword evidence="3 7" id="KW-0645">Protease</keyword>
<dbReference type="SUPFAM" id="SSF54001">
    <property type="entry name" value="Cysteine proteinases"/>
    <property type="match status" value="1"/>
</dbReference>
<dbReference type="InterPro" id="IPR038765">
    <property type="entry name" value="Papain-like_cys_pep_sf"/>
</dbReference>
<feature type="compositionally biased region" description="Basic residues" evidence="8">
    <location>
        <begin position="518"/>
        <end position="537"/>
    </location>
</feature>
<dbReference type="GO" id="GO:0005829">
    <property type="term" value="C:cytosol"/>
    <property type="evidence" value="ECO:0007669"/>
    <property type="project" value="TreeGrafter"/>
</dbReference>
<evidence type="ECO:0000256" key="8">
    <source>
        <dbReference type="SAM" id="MobiDB-lite"/>
    </source>
</evidence>
<keyword evidence="11" id="KW-1185">Reference proteome</keyword>
<reference evidence="10" key="2">
    <citation type="submission" date="2024-10" db="UniProtKB">
        <authorList>
            <consortium name="EnsemblProtists"/>
        </authorList>
    </citation>
    <scope>IDENTIFICATION</scope>
</reference>
<dbReference type="STRING" id="2903.R1BIP2"/>
<evidence type="ECO:0000256" key="2">
    <source>
        <dbReference type="ARBA" id="ARBA00009085"/>
    </source>
</evidence>
<evidence type="ECO:0000256" key="7">
    <source>
        <dbReference type="RuleBase" id="RU366025"/>
    </source>
</evidence>
<dbReference type="EnsemblProtists" id="EOD09302">
    <property type="protein sequence ID" value="EOD09302"/>
    <property type="gene ID" value="EMIHUDRAFT_452900"/>
</dbReference>
<protein>
    <recommendedName>
        <fullName evidence="7">Ubiquitin carboxyl-terminal hydrolase</fullName>
        <ecNumber evidence="7">3.4.19.12</ecNumber>
    </recommendedName>
</protein>
<feature type="compositionally biased region" description="Low complexity" evidence="8">
    <location>
        <begin position="504"/>
        <end position="513"/>
    </location>
</feature>
<dbReference type="PROSITE" id="PS00972">
    <property type="entry name" value="USP_1"/>
    <property type="match status" value="1"/>
</dbReference>
<dbReference type="Proteomes" id="UP000013827">
    <property type="component" value="Unassembled WGS sequence"/>
</dbReference>
<feature type="compositionally biased region" description="Low complexity" evidence="8">
    <location>
        <begin position="61"/>
        <end position="70"/>
    </location>
</feature>
<feature type="region of interest" description="Disordered" evidence="8">
    <location>
        <begin position="499"/>
        <end position="537"/>
    </location>
</feature>
<evidence type="ECO:0000313" key="11">
    <source>
        <dbReference type="Proteomes" id="UP000013827"/>
    </source>
</evidence>
<dbReference type="PANTHER" id="PTHR24006">
    <property type="entry name" value="UBIQUITIN CARBOXYL-TERMINAL HYDROLASE"/>
    <property type="match status" value="1"/>
</dbReference>
<dbReference type="PROSITE" id="PS00973">
    <property type="entry name" value="USP_2"/>
    <property type="match status" value="1"/>
</dbReference>
<dbReference type="GO" id="GO:0004843">
    <property type="term" value="F:cysteine-type deubiquitinase activity"/>
    <property type="evidence" value="ECO:0007669"/>
    <property type="project" value="UniProtKB-UniRule"/>
</dbReference>
<evidence type="ECO:0000256" key="6">
    <source>
        <dbReference type="ARBA" id="ARBA00022807"/>
    </source>
</evidence>
<dbReference type="HOGENOM" id="CLU_511366_0_0_1"/>
<dbReference type="EC" id="3.4.19.12" evidence="7"/>
<comment type="catalytic activity">
    <reaction evidence="1 7">
        <text>Thiol-dependent hydrolysis of ester, thioester, amide, peptide and isopeptide bonds formed by the C-terminal Gly of ubiquitin (a 76-residue protein attached to proteins as an intracellular targeting signal).</text>
        <dbReference type="EC" id="3.4.19.12"/>
    </reaction>
</comment>
<dbReference type="InterPro" id="IPR050164">
    <property type="entry name" value="Peptidase_C19"/>
</dbReference>
<dbReference type="Pfam" id="PF00443">
    <property type="entry name" value="UCH"/>
    <property type="match status" value="1"/>
</dbReference>
<dbReference type="Gene3D" id="3.90.70.10">
    <property type="entry name" value="Cysteine proteinases"/>
    <property type="match status" value="2"/>
</dbReference>
<dbReference type="AlphaFoldDB" id="A0A0D3IDG7"/>
<dbReference type="InterPro" id="IPR001394">
    <property type="entry name" value="Peptidase_C19_UCH"/>
</dbReference>
<name>A0A0D3IDG7_EMIH1</name>
<reference evidence="11" key="1">
    <citation type="journal article" date="2013" name="Nature">
        <title>Pan genome of the phytoplankton Emiliania underpins its global distribution.</title>
        <authorList>
            <person name="Read B.A."/>
            <person name="Kegel J."/>
            <person name="Klute M.J."/>
            <person name="Kuo A."/>
            <person name="Lefebvre S.C."/>
            <person name="Maumus F."/>
            <person name="Mayer C."/>
            <person name="Miller J."/>
            <person name="Monier A."/>
            <person name="Salamov A."/>
            <person name="Young J."/>
            <person name="Aguilar M."/>
            <person name="Claverie J.M."/>
            <person name="Frickenhaus S."/>
            <person name="Gonzalez K."/>
            <person name="Herman E.K."/>
            <person name="Lin Y.C."/>
            <person name="Napier J."/>
            <person name="Ogata H."/>
            <person name="Sarno A.F."/>
            <person name="Shmutz J."/>
            <person name="Schroeder D."/>
            <person name="de Vargas C."/>
            <person name="Verret F."/>
            <person name="von Dassow P."/>
            <person name="Valentin K."/>
            <person name="Van de Peer Y."/>
            <person name="Wheeler G."/>
            <person name="Dacks J.B."/>
            <person name="Delwiche C.F."/>
            <person name="Dyhrman S.T."/>
            <person name="Glockner G."/>
            <person name="John U."/>
            <person name="Richards T."/>
            <person name="Worden A.Z."/>
            <person name="Zhang X."/>
            <person name="Grigoriev I.V."/>
            <person name="Allen A.E."/>
            <person name="Bidle K."/>
            <person name="Borodovsky M."/>
            <person name="Bowler C."/>
            <person name="Brownlee C."/>
            <person name="Cock J.M."/>
            <person name="Elias M."/>
            <person name="Gladyshev V.N."/>
            <person name="Groth M."/>
            <person name="Guda C."/>
            <person name="Hadaegh A."/>
            <person name="Iglesias-Rodriguez M.D."/>
            <person name="Jenkins J."/>
            <person name="Jones B.M."/>
            <person name="Lawson T."/>
            <person name="Leese F."/>
            <person name="Lindquist E."/>
            <person name="Lobanov A."/>
            <person name="Lomsadze A."/>
            <person name="Malik S.B."/>
            <person name="Marsh M.E."/>
            <person name="Mackinder L."/>
            <person name="Mock T."/>
            <person name="Mueller-Roeber B."/>
            <person name="Pagarete A."/>
            <person name="Parker M."/>
            <person name="Probert I."/>
            <person name="Quesneville H."/>
            <person name="Raines C."/>
            <person name="Rensing S.A."/>
            <person name="Riano-Pachon D.M."/>
            <person name="Richier S."/>
            <person name="Rokitta S."/>
            <person name="Shiraiwa Y."/>
            <person name="Soanes D.M."/>
            <person name="van der Giezen M."/>
            <person name="Wahlund T.M."/>
            <person name="Williams B."/>
            <person name="Wilson W."/>
            <person name="Wolfe G."/>
            <person name="Wurch L.L."/>
        </authorList>
    </citation>
    <scope>NUCLEOTIDE SEQUENCE</scope>
</reference>
<dbReference type="RefSeq" id="XP_005761731.1">
    <property type="nucleotide sequence ID" value="XM_005761674.1"/>
</dbReference>
<dbReference type="GO" id="GO:0016579">
    <property type="term" value="P:protein deubiquitination"/>
    <property type="evidence" value="ECO:0007669"/>
    <property type="project" value="InterPro"/>
</dbReference>
<keyword evidence="4 7" id="KW-0833">Ubl conjugation pathway</keyword>
<dbReference type="GO" id="GO:0005634">
    <property type="term" value="C:nucleus"/>
    <property type="evidence" value="ECO:0007669"/>
    <property type="project" value="TreeGrafter"/>
</dbReference>
<sequence length="537" mass="55632">MWDDVAAAAVDPDILSRRVRFVPARRASQPAATSALVRVLNPGVASTGKARSDVRNGDGGALPASQSAPAGPAPLFPPERLLGMLGWSSVRGAGPGLSNLGQTCFMNAALQALAHLPPLAQLCLSRHHSRGCRVLGWCAYCELEALIVELHGSAARSLAPTAMAGKLRLIARHFRPDRPQDAHEFLLGLLSRMRSAAAEGKCGGGGAADGVGGAEPKCCSSEVDQLFGGSLVSTLTCGATTVERALRNFTASEPVKGDDSFWCAACAAKVEGTRRLRLGDTPHVLVLQLKRFRYDCARGASKLCHAELDLAAVCEGAGLAPGGGAPLPLTYRLCAVVAHEGRELHVGHFHCLARASSGVWHRFDDDTVRQASARQAVGAEAYLLFYVGVGGGDCGGGVPRTAVALREDVDGAAWAMGVGGPAGASRAGGASATSRGAGAPPRGALFKEAVGVWEGIGEGEVAARRRAADAAAGAGGAGRKRRRRYDAYEAEYDRGKMKKPLRQAAAAAAAEEAAQSRGWRHKGAARGRGRGRGRGAR</sequence>
<keyword evidence="6 7" id="KW-0788">Thiol protease</keyword>
<dbReference type="PaxDb" id="2903-EOD09302"/>
<dbReference type="KEGG" id="ehx:EMIHUDRAFT_452900"/>
<dbReference type="PANTHER" id="PTHR24006:SF758">
    <property type="entry name" value="UBIQUITIN CARBOXYL-TERMINAL HYDROLASE 36"/>
    <property type="match status" value="1"/>
</dbReference>
<evidence type="ECO:0000256" key="4">
    <source>
        <dbReference type="ARBA" id="ARBA00022786"/>
    </source>
</evidence>
<dbReference type="InterPro" id="IPR028889">
    <property type="entry name" value="USP"/>
</dbReference>
<evidence type="ECO:0000259" key="9">
    <source>
        <dbReference type="PROSITE" id="PS50235"/>
    </source>
</evidence>
<evidence type="ECO:0000256" key="3">
    <source>
        <dbReference type="ARBA" id="ARBA00022670"/>
    </source>
</evidence>
<dbReference type="FunFam" id="3.90.70.10:FF:000119">
    <property type="entry name" value="Ubiquitin specific peptidase 36"/>
    <property type="match status" value="1"/>
</dbReference>
<dbReference type="GO" id="GO:0006508">
    <property type="term" value="P:proteolysis"/>
    <property type="evidence" value="ECO:0007669"/>
    <property type="project" value="UniProtKB-KW"/>
</dbReference>
<proteinExistence type="inferred from homology"/>
<dbReference type="InterPro" id="IPR018200">
    <property type="entry name" value="USP_CS"/>
</dbReference>
<keyword evidence="5 7" id="KW-0378">Hydrolase</keyword>
<dbReference type="GeneID" id="17255431"/>